<keyword evidence="2" id="KW-1185">Reference proteome</keyword>
<dbReference type="AlphaFoldDB" id="A0A0L6U776"/>
<feature type="non-terminal residue" evidence="1">
    <location>
        <position position="1"/>
    </location>
</feature>
<sequence length="59" mass="6430">GRTLSYLLRQFFFPQRAGIFSGTFATGELADSKMLDLMDCPLANITPSNCAAKKTSKAK</sequence>
<reference evidence="1 2" key="1">
    <citation type="submission" date="2015-08" db="EMBL/GenBank/DDBJ databases">
        <title>Next Generation Sequencing and Analysis of the Genome of Puccinia sorghi L Schw, the Causal Agent of Maize Common Rust.</title>
        <authorList>
            <person name="Rochi L."/>
            <person name="Burguener G."/>
            <person name="Darino M."/>
            <person name="Turjanski A."/>
            <person name="Kreff E."/>
            <person name="Dieguez M.J."/>
            <person name="Sacco F."/>
        </authorList>
    </citation>
    <scope>NUCLEOTIDE SEQUENCE [LARGE SCALE GENOMIC DNA]</scope>
    <source>
        <strain evidence="1 2">RO10H11247</strain>
    </source>
</reference>
<accession>A0A0L6U776</accession>
<dbReference type="EMBL" id="LAVV01015054">
    <property type="protein sequence ID" value="KNZ44212.1"/>
    <property type="molecule type" value="Genomic_DNA"/>
</dbReference>
<organism evidence="1 2">
    <name type="scientific">Puccinia sorghi</name>
    <dbReference type="NCBI Taxonomy" id="27349"/>
    <lineage>
        <taxon>Eukaryota</taxon>
        <taxon>Fungi</taxon>
        <taxon>Dikarya</taxon>
        <taxon>Basidiomycota</taxon>
        <taxon>Pucciniomycotina</taxon>
        <taxon>Pucciniomycetes</taxon>
        <taxon>Pucciniales</taxon>
        <taxon>Pucciniaceae</taxon>
        <taxon>Puccinia</taxon>
    </lineage>
</organism>
<gene>
    <name evidence="1" type="ORF">VP01_9404g1</name>
</gene>
<evidence type="ECO:0000313" key="2">
    <source>
        <dbReference type="Proteomes" id="UP000037035"/>
    </source>
</evidence>
<evidence type="ECO:0000313" key="1">
    <source>
        <dbReference type="EMBL" id="KNZ44212.1"/>
    </source>
</evidence>
<name>A0A0L6U776_9BASI</name>
<dbReference type="VEuPathDB" id="FungiDB:VP01_9404g1"/>
<protein>
    <submittedName>
        <fullName evidence="1">Uncharacterized protein</fullName>
    </submittedName>
</protein>
<dbReference type="Proteomes" id="UP000037035">
    <property type="component" value="Unassembled WGS sequence"/>
</dbReference>
<comment type="caution">
    <text evidence="1">The sequence shown here is derived from an EMBL/GenBank/DDBJ whole genome shotgun (WGS) entry which is preliminary data.</text>
</comment>
<proteinExistence type="predicted"/>